<dbReference type="PANTHER" id="PTHR34383">
    <property type="entry name" value="POLYPHOSPHATE:AMP PHOSPHOTRANSFERASE-RELATED"/>
    <property type="match status" value="1"/>
</dbReference>
<dbReference type="InterPro" id="IPR027417">
    <property type="entry name" value="P-loop_NTPase"/>
</dbReference>
<reference evidence="2 3" key="1">
    <citation type="journal article" date="2020" name="Biotechnol. Biofuels">
        <title>New insights from the biogas microbiome by comprehensive genome-resolved metagenomics of nearly 1600 species originating from multiple anaerobic digesters.</title>
        <authorList>
            <person name="Campanaro S."/>
            <person name="Treu L."/>
            <person name="Rodriguez-R L.M."/>
            <person name="Kovalovszki A."/>
            <person name="Ziels R.M."/>
            <person name="Maus I."/>
            <person name="Zhu X."/>
            <person name="Kougias P.G."/>
            <person name="Basile A."/>
            <person name="Luo G."/>
            <person name="Schluter A."/>
            <person name="Konstantinidis K.T."/>
            <person name="Angelidaki I."/>
        </authorList>
    </citation>
    <scope>NUCLEOTIDE SEQUENCE [LARGE SCALE GENOMIC DNA]</scope>
    <source>
        <strain evidence="2">AS23ysBPME_344</strain>
    </source>
</reference>
<feature type="non-terminal residue" evidence="2">
    <location>
        <position position="95"/>
    </location>
</feature>
<sequence>MDNKAYEKELKRLQAELVDMQQWVVETGARVVIIMEGRDAAGKGSAIKRITQYLNPRTARIEALPAPSSREQGQWYFQRYVEKLPTAGEIVIFDR</sequence>
<gene>
    <name evidence="2" type="ORF">GX356_00510</name>
</gene>
<accession>A0A7X8RFR7</accession>
<name>A0A7X8RFR7_9CORY</name>
<keyword evidence="2" id="KW-0418">Kinase</keyword>
<dbReference type="GO" id="GO:0016301">
    <property type="term" value="F:kinase activity"/>
    <property type="evidence" value="ECO:0007669"/>
    <property type="project" value="UniProtKB-KW"/>
</dbReference>
<dbReference type="AlphaFoldDB" id="A0A7X8RFR7"/>
<proteinExistence type="predicted"/>
<organism evidence="2 3">
    <name type="scientific">Corynebacterium pollutisoli</name>
    <dbReference type="NCBI Taxonomy" id="1610489"/>
    <lineage>
        <taxon>Bacteria</taxon>
        <taxon>Bacillati</taxon>
        <taxon>Actinomycetota</taxon>
        <taxon>Actinomycetes</taxon>
        <taxon>Mycobacteriales</taxon>
        <taxon>Corynebacteriaceae</taxon>
        <taxon>Corynebacterium</taxon>
    </lineage>
</organism>
<dbReference type="Pfam" id="PF03976">
    <property type="entry name" value="PPK2"/>
    <property type="match status" value="1"/>
</dbReference>
<feature type="domain" description="Polyphosphate kinase-2-related" evidence="1">
    <location>
        <begin position="2"/>
        <end position="95"/>
    </location>
</feature>
<dbReference type="EMBL" id="JAAYSN010000010">
    <property type="protein sequence ID" value="NLP38190.1"/>
    <property type="molecule type" value="Genomic_DNA"/>
</dbReference>
<dbReference type="InterPro" id="IPR022488">
    <property type="entry name" value="PPK2-related"/>
</dbReference>
<evidence type="ECO:0000313" key="3">
    <source>
        <dbReference type="Proteomes" id="UP000568696"/>
    </source>
</evidence>
<evidence type="ECO:0000259" key="1">
    <source>
        <dbReference type="Pfam" id="PF03976"/>
    </source>
</evidence>
<dbReference type="Gene3D" id="3.40.50.300">
    <property type="entry name" value="P-loop containing nucleotide triphosphate hydrolases"/>
    <property type="match status" value="1"/>
</dbReference>
<dbReference type="SUPFAM" id="SSF52540">
    <property type="entry name" value="P-loop containing nucleoside triphosphate hydrolases"/>
    <property type="match status" value="1"/>
</dbReference>
<evidence type="ECO:0000313" key="2">
    <source>
        <dbReference type="EMBL" id="NLP38190.1"/>
    </source>
</evidence>
<dbReference type="PANTHER" id="PTHR34383:SF1">
    <property type="entry name" value="ADP-POLYPHOSPHATE PHOSPHOTRANSFERASE"/>
    <property type="match status" value="1"/>
</dbReference>
<keyword evidence="2" id="KW-0808">Transferase</keyword>
<protein>
    <submittedName>
        <fullName evidence="2">Polyphosphate kinase 2</fullName>
    </submittedName>
</protein>
<dbReference type="Proteomes" id="UP000568696">
    <property type="component" value="Unassembled WGS sequence"/>
</dbReference>
<comment type="caution">
    <text evidence="2">The sequence shown here is derived from an EMBL/GenBank/DDBJ whole genome shotgun (WGS) entry which is preliminary data.</text>
</comment>